<gene>
    <name evidence="1" type="ORF">OCV65_12595</name>
</gene>
<comment type="caution">
    <text evidence="1">The sequence shown here is derived from an EMBL/GenBank/DDBJ whole genome shotgun (WGS) entry which is preliminary data.</text>
</comment>
<proteinExistence type="predicted"/>
<organism evidence="1 2">
    <name type="scientific">Dorea ammoniilytica</name>
    <dbReference type="NCBI Taxonomy" id="2981788"/>
    <lineage>
        <taxon>Bacteria</taxon>
        <taxon>Bacillati</taxon>
        <taxon>Bacillota</taxon>
        <taxon>Clostridia</taxon>
        <taxon>Lachnospirales</taxon>
        <taxon>Lachnospiraceae</taxon>
        <taxon>Dorea</taxon>
    </lineage>
</organism>
<evidence type="ECO:0000313" key="1">
    <source>
        <dbReference type="EMBL" id="MCU6701060.1"/>
    </source>
</evidence>
<reference evidence="1 2" key="1">
    <citation type="journal article" date="2021" name="ISME Commun">
        <title>Automated analysis of genomic sequences facilitates high-throughput and comprehensive description of bacteria.</title>
        <authorList>
            <person name="Hitch T.C.A."/>
        </authorList>
    </citation>
    <scope>NUCLEOTIDE SEQUENCE [LARGE SCALE GENOMIC DNA]</scope>
    <source>
        <strain evidence="1 2">Sanger_02</strain>
    </source>
</reference>
<keyword evidence="2" id="KW-1185">Reference proteome</keyword>
<accession>A0ABT2S8Z2</accession>
<dbReference type="Pfam" id="PF06923">
    <property type="entry name" value="GutM"/>
    <property type="match status" value="1"/>
</dbReference>
<dbReference type="EMBL" id="JAOQJV010000025">
    <property type="protein sequence ID" value="MCU6701060.1"/>
    <property type="molecule type" value="Genomic_DNA"/>
</dbReference>
<dbReference type="InterPro" id="IPR009693">
    <property type="entry name" value="Glucitol_operon_activator"/>
</dbReference>
<sequence>MFSQLPMISKLLFVILILFILQALGGYYQVKNYRATVREIHKLGNVGIGQKKGKFFNGNIVMVASDSDGIIKGVVILDGITFLSKFHSVDEFLGKPLVGSSIYSFLEVTDGFDKKERKQYMGWIRAFEALRTRFEAQEDSDESEDAENTEAI</sequence>
<protein>
    <submittedName>
        <fullName evidence="1">Transcriptional regulator GutM</fullName>
    </submittedName>
</protein>
<name>A0ABT2S8Z2_9FIRM</name>
<dbReference type="RefSeq" id="WP_118452241.1">
    <property type="nucleotide sequence ID" value="NZ_JAOQJV010000025.1"/>
</dbReference>
<dbReference type="Proteomes" id="UP001207605">
    <property type="component" value="Unassembled WGS sequence"/>
</dbReference>
<evidence type="ECO:0000313" key="2">
    <source>
        <dbReference type="Proteomes" id="UP001207605"/>
    </source>
</evidence>